<dbReference type="OrthoDB" id="9985059at2759"/>
<evidence type="ECO:0000256" key="1">
    <source>
        <dbReference type="ARBA" id="ARBA00004115"/>
    </source>
</evidence>
<comment type="caution">
    <text evidence="12">The sequence shown here is derived from an EMBL/GenBank/DDBJ whole genome shotgun (WGS) entry which is preliminary data.</text>
</comment>
<evidence type="ECO:0000256" key="2">
    <source>
        <dbReference type="ARBA" id="ARBA00008203"/>
    </source>
</evidence>
<evidence type="ECO:0000256" key="3">
    <source>
        <dbReference type="ARBA" id="ARBA00022089"/>
    </source>
</evidence>
<feature type="transmembrane region" description="Helical" evidence="10">
    <location>
        <begin position="224"/>
        <end position="247"/>
    </location>
</feature>
<dbReference type="PANTHER" id="PTHR28285:SF1">
    <property type="entry name" value="PROTEIN BIG1"/>
    <property type="match status" value="1"/>
</dbReference>
<name>A0A9P9ATX8_9HYPO</name>
<evidence type="ECO:0000256" key="9">
    <source>
        <dbReference type="ARBA" id="ARBA00023316"/>
    </source>
</evidence>
<dbReference type="EMBL" id="JAGPYM010000007">
    <property type="protein sequence ID" value="KAH6892020.1"/>
    <property type="molecule type" value="Genomic_DNA"/>
</dbReference>
<keyword evidence="5" id="KW-0732">Signal</keyword>
<evidence type="ECO:0000256" key="6">
    <source>
        <dbReference type="ARBA" id="ARBA00022824"/>
    </source>
</evidence>
<keyword evidence="7 10" id="KW-1133">Transmembrane helix</keyword>
<organism evidence="12 13">
    <name type="scientific">Thelonectria olida</name>
    <dbReference type="NCBI Taxonomy" id="1576542"/>
    <lineage>
        <taxon>Eukaryota</taxon>
        <taxon>Fungi</taxon>
        <taxon>Dikarya</taxon>
        <taxon>Ascomycota</taxon>
        <taxon>Pezizomycotina</taxon>
        <taxon>Sordariomycetes</taxon>
        <taxon>Hypocreomycetidae</taxon>
        <taxon>Hypocreales</taxon>
        <taxon>Nectriaceae</taxon>
        <taxon>Thelonectria</taxon>
    </lineage>
</organism>
<keyword evidence="13" id="KW-1185">Reference proteome</keyword>
<evidence type="ECO:0000259" key="11">
    <source>
        <dbReference type="Pfam" id="PF20520"/>
    </source>
</evidence>
<dbReference type="InterPro" id="IPR037654">
    <property type="entry name" value="Big1"/>
</dbReference>
<evidence type="ECO:0000256" key="5">
    <source>
        <dbReference type="ARBA" id="ARBA00022729"/>
    </source>
</evidence>
<comment type="subcellular location">
    <subcellularLocation>
        <location evidence="1">Endoplasmic reticulum membrane</location>
        <topology evidence="1">Single-pass type I membrane protein</topology>
    </subcellularLocation>
</comment>
<evidence type="ECO:0000256" key="4">
    <source>
        <dbReference type="ARBA" id="ARBA00022692"/>
    </source>
</evidence>
<dbReference type="GO" id="GO:0006078">
    <property type="term" value="P:(1-&gt;6)-beta-D-glucan biosynthetic process"/>
    <property type="evidence" value="ECO:0007669"/>
    <property type="project" value="TreeGrafter"/>
</dbReference>
<comment type="similarity">
    <text evidence="2">Belongs to the BIG1 family.</text>
</comment>
<evidence type="ECO:0000256" key="10">
    <source>
        <dbReference type="SAM" id="Phobius"/>
    </source>
</evidence>
<dbReference type="Proteomes" id="UP000777438">
    <property type="component" value="Unassembled WGS sequence"/>
</dbReference>
<sequence>MRLQLLAGALALARPSIAFSDSSPLFLLSGSKFPDAPAPDRFQTSSRAIENAKNILSECPTDRYLIVAHPGVKSFDLVNRGGDCAGSSMRNLCHLVENSPLEGKYVVTEVIGEMTKDGLASFVKKACTQKNKDVTVEEVTLPPVTSDWAGSLEAGELALAKAYNEIASSEPYTILYIGTPGEQVYEPEFDNRARMDLKRDLRSFTRDDKNSTVDRRPLFEKYQFFTPGIFMAIIIALVLLSILGVGLKALSSLEVSYGAFDKDMGPAAQKKQQ</sequence>
<evidence type="ECO:0000313" key="13">
    <source>
        <dbReference type="Proteomes" id="UP000777438"/>
    </source>
</evidence>
<proteinExistence type="inferred from homology"/>
<protein>
    <recommendedName>
        <fullName evidence="3">Protein BIG1</fullName>
    </recommendedName>
</protein>
<dbReference type="GO" id="GO:0071555">
    <property type="term" value="P:cell wall organization"/>
    <property type="evidence" value="ECO:0007669"/>
    <property type="project" value="UniProtKB-KW"/>
</dbReference>
<dbReference type="PANTHER" id="PTHR28285">
    <property type="entry name" value="PROTEIN BIG1"/>
    <property type="match status" value="1"/>
</dbReference>
<keyword evidence="9" id="KW-0961">Cell wall biogenesis/degradation</keyword>
<evidence type="ECO:0000256" key="8">
    <source>
        <dbReference type="ARBA" id="ARBA00023136"/>
    </source>
</evidence>
<dbReference type="GO" id="GO:0009272">
    <property type="term" value="P:fungal-type cell wall biogenesis"/>
    <property type="evidence" value="ECO:0007669"/>
    <property type="project" value="TreeGrafter"/>
</dbReference>
<evidence type="ECO:0000313" key="12">
    <source>
        <dbReference type="EMBL" id="KAH6892020.1"/>
    </source>
</evidence>
<keyword evidence="4 10" id="KW-0812">Transmembrane</keyword>
<reference evidence="12 13" key="1">
    <citation type="journal article" date="2021" name="Nat. Commun.">
        <title>Genetic determinants of endophytism in the Arabidopsis root mycobiome.</title>
        <authorList>
            <person name="Mesny F."/>
            <person name="Miyauchi S."/>
            <person name="Thiergart T."/>
            <person name="Pickel B."/>
            <person name="Atanasova L."/>
            <person name="Karlsson M."/>
            <person name="Huettel B."/>
            <person name="Barry K.W."/>
            <person name="Haridas S."/>
            <person name="Chen C."/>
            <person name="Bauer D."/>
            <person name="Andreopoulos W."/>
            <person name="Pangilinan J."/>
            <person name="LaButti K."/>
            <person name="Riley R."/>
            <person name="Lipzen A."/>
            <person name="Clum A."/>
            <person name="Drula E."/>
            <person name="Henrissat B."/>
            <person name="Kohler A."/>
            <person name="Grigoriev I.V."/>
            <person name="Martin F.M."/>
            <person name="Hacquard S."/>
        </authorList>
    </citation>
    <scope>NUCLEOTIDE SEQUENCE [LARGE SCALE GENOMIC DNA]</scope>
    <source>
        <strain evidence="12 13">MPI-CAGE-CH-0241</strain>
    </source>
</reference>
<dbReference type="Pfam" id="PF20520">
    <property type="entry name" value="Ac45-VOA1_TM"/>
    <property type="match status" value="1"/>
</dbReference>
<dbReference type="InterPro" id="IPR046756">
    <property type="entry name" value="VAS1/VOA1_TM"/>
</dbReference>
<dbReference type="AlphaFoldDB" id="A0A9P9ATX8"/>
<keyword evidence="6" id="KW-0256">Endoplasmic reticulum</keyword>
<keyword evidence="8 10" id="KW-0472">Membrane</keyword>
<dbReference type="GO" id="GO:0005789">
    <property type="term" value="C:endoplasmic reticulum membrane"/>
    <property type="evidence" value="ECO:0007669"/>
    <property type="project" value="UniProtKB-SubCell"/>
</dbReference>
<gene>
    <name evidence="12" type="ORF">B0T10DRAFT_482826</name>
</gene>
<accession>A0A9P9ATX8</accession>
<evidence type="ECO:0000256" key="7">
    <source>
        <dbReference type="ARBA" id="ARBA00022989"/>
    </source>
</evidence>
<feature type="domain" description="V-type proton ATPase subunit S1/VOA1 transmembrane" evidence="11">
    <location>
        <begin position="223"/>
        <end position="262"/>
    </location>
</feature>